<dbReference type="OrthoDB" id="1445531at2"/>
<organism evidence="2 3">
    <name type="scientific">Aquimarina algicola</name>
    <dbReference type="NCBI Taxonomy" id="2589995"/>
    <lineage>
        <taxon>Bacteria</taxon>
        <taxon>Pseudomonadati</taxon>
        <taxon>Bacteroidota</taxon>
        <taxon>Flavobacteriia</taxon>
        <taxon>Flavobacteriales</taxon>
        <taxon>Flavobacteriaceae</taxon>
        <taxon>Aquimarina</taxon>
    </lineage>
</organism>
<dbReference type="RefSeq" id="WP_140592805.1">
    <property type="nucleotide sequence ID" value="NZ_VFWZ01000003.1"/>
</dbReference>
<dbReference type="Pfam" id="PF13411">
    <property type="entry name" value="MerR_1"/>
    <property type="match status" value="1"/>
</dbReference>
<protein>
    <recommendedName>
        <fullName evidence="1">HTH merR-type domain-containing protein</fullName>
    </recommendedName>
</protein>
<dbReference type="InterPro" id="IPR000551">
    <property type="entry name" value="MerR-type_HTH_dom"/>
</dbReference>
<dbReference type="GO" id="GO:0006355">
    <property type="term" value="P:regulation of DNA-templated transcription"/>
    <property type="evidence" value="ECO:0007669"/>
    <property type="project" value="InterPro"/>
</dbReference>
<reference evidence="2 3" key="1">
    <citation type="submission" date="2019-06" db="EMBL/GenBank/DDBJ databases">
        <authorList>
            <person name="Meng X."/>
        </authorList>
    </citation>
    <scope>NUCLEOTIDE SEQUENCE [LARGE SCALE GENOMIC DNA]</scope>
    <source>
        <strain evidence="2 3">M625</strain>
    </source>
</reference>
<comment type="caution">
    <text evidence="2">The sequence shown here is derived from an EMBL/GenBank/DDBJ whole genome shotgun (WGS) entry which is preliminary data.</text>
</comment>
<evidence type="ECO:0000259" key="1">
    <source>
        <dbReference type="Pfam" id="PF13411"/>
    </source>
</evidence>
<dbReference type="EMBL" id="VFWZ01000003">
    <property type="protein sequence ID" value="TPN85831.1"/>
    <property type="molecule type" value="Genomic_DNA"/>
</dbReference>
<evidence type="ECO:0000313" key="3">
    <source>
        <dbReference type="Proteomes" id="UP000315540"/>
    </source>
</evidence>
<dbReference type="GO" id="GO:0003677">
    <property type="term" value="F:DNA binding"/>
    <property type="evidence" value="ECO:0007669"/>
    <property type="project" value="InterPro"/>
</dbReference>
<dbReference type="Proteomes" id="UP000315540">
    <property type="component" value="Unassembled WGS sequence"/>
</dbReference>
<dbReference type="AlphaFoldDB" id="A0A504JHC0"/>
<sequence>MTATKKVDYEIYDILLNERQFELRPQRGVSSRKLNGWIKTGLLEDSRAFPGSGNVHYFSPLELVWLGIIIDLKKLQVSGKKIRNAKKGLFTPFKAGNNKHYPALQYYMTYIFEANTAVYIVLNDKDELYVVNDKEYFTKIKRGHIQNHICIYLNKQIKDALHDVYTYPDFKDFEGLNPKEIKVLNIIRSKVYKYIKITTSKGEMTRLEGVQEMKKNENSLAKLLKSGDYQDFEVKQHNGDVVLITRTVKKKL</sequence>
<name>A0A504JHC0_9FLAO</name>
<accession>A0A504JHC0</accession>
<evidence type="ECO:0000313" key="2">
    <source>
        <dbReference type="EMBL" id="TPN85831.1"/>
    </source>
</evidence>
<keyword evidence="3" id="KW-1185">Reference proteome</keyword>
<proteinExistence type="predicted"/>
<feature type="domain" description="HTH merR-type" evidence="1">
    <location>
        <begin position="28"/>
        <end position="85"/>
    </location>
</feature>
<gene>
    <name evidence="2" type="ORF">FHK87_11115</name>
</gene>